<comment type="similarity">
    <text evidence="2 11">Belongs to the sodium:solute symporter (SSF) (TC 2.A.21) family.</text>
</comment>
<evidence type="ECO:0000256" key="12">
    <source>
        <dbReference type="SAM" id="MobiDB-lite"/>
    </source>
</evidence>
<keyword evidence="6 13" id="KW-1133">Transmembrane helix</keyword>
<feature type="transmembrane region" description="Helical" evidence="13">
    <location>
        <begin position="462"/>
        <end position="479"/>
    </location>
</feature>
<dbReference type="CDD" id="cd11492">
    <property type="entry name" value="SLC5sbd_NIS-SMVT"/>
    <property type="match status" value="1"/>
</dbReference>
<evidence type="ECO:0000256" key="7">
    <source>
        <dbReference type="ARBA" id="ARBA00023053"/>
    </source>
</evidence>
<keyword evidence="4" id="KW-1003">Cell membrane</keyword>
<gene>
    <name evidence="14" type="primary">SC5AC</name>
</gene>
<dbReference type="EMBL" id="GAKP01012309">
    <property type="protein sequence ID" value="JAC46643.1"/>
    <property type="molecule type" value="Transcribed_RNA"/>
</dbReference>
<feature type="transmembrane region" description="Helical" evidence="13">
    <location>
        <begin position="75"/>
        <end position="95"/>
    </location>
</feature>
<dbReference type="OrthoDB" id="6132759at2759"/>
<evidence type="ECO:0000313" key="14">
    <source>
        <dbReference type="EMBL" id="JAC46643.1"/>
    </source>
</evidence>
<evidence type="ECO:0000256" key="10">
    <source>
        <dbReference type="ARBA" id="ARBA00023201"/>
    </source>
</evidence>
<keyword evidence="3" id="KW-0813">Transport</keyword>
<keyword evidence="5 13" id="KW-0812">Transmembrane</keyword>
<evidence type="ECO:0000256" key="2">
    <source>
        <dbReference type="ARBA" id="ARBA00006434"/>
    </source>
</evidence>
<sequence length="636" mass="70282">MSTTTTLAVEITKSMAATTAASLPSGRNFTFGGVDYVVFSLMLASSAAVGIYFGFFSKSKNTTDEYLMGGKRMKIIPIAISLIASQLSALSITSVPAESYSFGINHFFIVLSMVFVAPLLCNVIIPVFYENNIFNCYEYLEKRYNKRTRQLVTSTFILNAFLLLPVIIFIPALAFAQVTGLNIHVVNGVVCSICVFYTMLGGIKAVVWTDVLQGGIMLSSVILVGILGTIKTGGLSKVFEYATEGGRLDLNFSIDPRMRITVWNSMICGVMMWTGHVGLNQSCVQRIVSLPSLKHAQKALWLSCLGFLVIMTINIFIGIVMYSYYHDCDPIKAGLVNKPDKMVPFFVQDIIGHLIGMPGLFISCVFSAALSSMSAMLNSLAGVMYFDYIKPHMKKHHTEERANFIMKLIIVAMGCYCVVGGMMVERFDSILQLVITITGINTGSVVGVFLLGMLVPRTNGKVAVASIIFSILSMFWIIINGQIRAKEGAIRYTPLPSNIEGCAAHNFQVLTKSISNTTNAVNLQMLAQGVEEPKVTTAFGSNREFSIYEISFYWYKVIGVLLVWLLAIPLSYIWRRDEADKINPHLFAPFVQRFLKVSRPLEMEEYPLKKPATAEEKETNGGTAIPITEKFENSNK</sequence>
<proteinExistence type="inferred from homology"/>
<organism evidence="14">
    <name type="scientific">Bactrocera dorsalis</name>
    <name type="common">Oriental fruit fly</name>
    <name type="synonym">Dacus dorsalis</name>
    <dbReference type="NCBI Taxonomy" id="27457"/>
    <lineage>
        <taxon>Eukaryota</taxon>
        <taxon>Metazoa</taxon>
        <taxon>Ecdysozoa</taxon>
        <taxon>Arthropoda</taxon>
        <taxon>Hexapoda</taxon>
        <taxon>Insecta</taxon>
        <taxon>Pterygota</taxon>
        <taxon>Neoptera</taxon>
        <taxon>Endopterygota</taxon>
        <taxon>Diptera</taxon>
        <taxon>Brachycera</taxon>
        <taxon>Muscomorpha</taxon>
        <taxon>Tephritoidea</taxon>
        <taxon>Tephritidae</taxon>
        <taxon>Bactrocera</taxon>
        <taxon>Bactrocera</taxon>
    </lineage>
</organism>
<feature type="compositionally biased region" description="Basic and acidic residues" evidence="12">
    <location>
        <begin position="608"/>
        <end position="619"/>
    </location>
</feature>
<dbReference type="GO" id="GO:0015293">
    <property type="term" value="F:symporter activity"/>
    <property type="evidence" value="ECO:0007669"/>
    <property type="project" value="TreeGrafter"/>
</dbReference>
<evidence type="ECO:0000256" key="9">
    <source>
        <dbReference type="ARBA" id="ARBA00023136"/>
    </source>
</evidence>
<evidence type="ECO:0000256" key="13">
    <source>
        <dbReference type="SAM" id="Phobius"/>
    </source>
</evidence>
<name>A0A034VYN0_BACDO</name>
<feature type="transmembrane region" description="Helical" evidence="13">
    <location>
        <begin position="300"/>
        <end position="325"/>
    </location>
</feature>
<evidence type="ECO:0000256" key="11">
    <source>
        <dbReference type="RuleBase" id="RU362091"/>
    </source>
</evidence>
<dbReference type="GO" id="GO:0006814">
    <property type="term" value="P:sodium ion transport"/>
    <property type="evidence" value="ECO:0007669"/>
    <property type="project" value="UniProtKB-KW"/>
</dbReference>
<dbReference type="GO" id="GO:0005886">
    <property type="term" value="C:plasma membrane"/>
    <property type="evidence" value="ECO:0007669"/>
    <property type="project" value="UniProtKB-SubCell"/>
</dbReference>
<feature type="region of interest" description="Disordered" evidence="12">
    <location>
        <begin position="608"/>
        <end position="636"/>
    </location>
</feature>
<feature type="transmembrane region" description="Helical" evidence="13">
    <location>
        <begin position="150"/>
        <end position="175"/>
    </location>
</feature>
<evidence type="ECO:0000256" key="8">
    <source>
        <dbReference type="ARBA" id="ARBA00023065"/>
    </source>
</evidence>
<keyword evidence="10" id="KW-0739">Sodium transport</keyword>
<feature type="transmembrane region" description="Helical" evidence="13">
    <location>
        <begin position="430"/>
        <end position="455"/>
    </location>
</feature>
<evidence type="ECO:0000256" key="4">
    <source>
        <dbReference type="ARBA" id="ARBA00022475"/>
    </source>
</evidence>
<dbReference type="Pfam" id="PF00474">
    <property type="entry name" value="SSF"/>
    <property type="match status" value="1"/>
</dbReference>
<feature type="transmembrane region" description="Helical" evidence="13">
    <location>
        <begin position="107"/>
        <end position="129"/>
    </location>
</feature>
<dbReference type="AlphaFoldDB" id="A0A034VYN0"/>
<feature type="transmembrane region" description="Helical" evidence="13">
    <location>
        <begin position="211"/>
        <end position="230"/>
    </location>
</feature>
<feature type="transmembrane region" description="Helical" evidence="13">
    <location>
        <begin position="260"/>
        <end position="279"/>
    </location>
</feature>
<keyword evidence="9 13" id="KW-0472">Membrane</keyword>
<evidence type="ECO:0000256" key="6">
    <source>
        <dbReference type="ARBA" id="ARBA00022989"/>
    </source>
</evidence>
<protein>
    <submittedName>
        <fullName evidence="14">Sodium-coupled monocarboxylate transporter 2</fullName>
    </submittedName>
</protein>
<feature type="transmembrane region" description="Helical" evidence="13">
    <location>
        <begin position="181"/>
        <end position="199"/>
    </location>
</feature>
<feature type="transmembrane region" description="Helical" evidence="13">
    <location>
        <begin position="345"/>
        <end position="370"/>
    </location>
</feature>
<dbReference type="Gene3D" id="1.20.1730.10">
    <property type="entry name" value="Sodium/glucose cotransporter"/>
    <property type="match status" value="1"/>
</dbReference>
<keyword evidence="8" id="KW-0406">Ion transport</keyword>
<dbReference type="PANTHER" id="PTHR42985">
    <property type="entry name" value="SODIUM-COUPLED MONOCARBOXYLATE TRANSPORTER"/>
    <property type="match status" value="1"/>
</dbReference>
<evidence type="ECO:0000256" key="3">
    <source>
        <dbReference type="ARBA" id="ARBA00022448"/>
    </source>
</evidence>
<dbReference type="InterPro" id="IPR038377">
    <property type="entry name" value="Na/Glc_symporter_sf"/>
</dbReference>
<feature type="transmembrane region" description="Helical" evidence="13">
    <location>
        <begin position="36"/>
        <end position="55"/>
    </location>
</feature>
<evidence type="ECO:0000256" key="5">
    <source>
        <dbReference type="ARBA" id="ARBA00022692"/>
    </source>
</evidence>
<feature type="transmembrane region" description="Helical" evidence="13">
    <location>
        <begin position="553"/>
        <end position="574"/>
    </location>
</feature>
<keyword evidence="7" id="KW-0915">Sodium</keyword>
<feature type="transmembrane region" description="Helical" evidence="13">
    <location>
        <begin position="404"/>
        <end position="424"/>
    </location>
</feature>
<dbReference type="PROSITE" id="PS50283">
    <property type="entry name" value="NA_SOLUT_SYMP_3"/>
    <property type="match status" value="1"/>
</dbReference>
<comment type="subcellular location">
    <subcellularLocation>
        <location evidence="1">Cell membrane</location>
        <topology evidence="1">Multi-pass membrane protein</topology>
    </subcellularLocation>
</comment>
<dbReference type="NCBIfam" id="TIGR00813">
    <property type="entry name" value="sss"/>
    <property type="match status" value="1"/>
</dbReference>
<dbReference type="InterPro" id="IPR051163">
    <property type="entry name" value="Sodium:Solute_Symporter_SSF"/>
</dbReference>
<accession>A0A034VYN0</accession>
<dbReference type="InterPro" id="IPR001734">
    <property type="entry name" value="Na/solute_symporter"/>
</dbReference>
<evidence type="ECO:0000256" key="1">
    <source>
        <dbReference type="ARBA" id="ARBA00004651"/>
    </source>
</evidence>
<dbReference type="PANTHER" id="PTHR42985:SF46">
    <property type="entry name" value="FI02923P-RELATED"/>
    <property type="match status" value="1"/>
</dbReference>
<reference evidence="14" key="1">
    <citation type="journal article" date="2014" name="BMC Genomics">
        <title>Characterizing the developmental transcriptome of the oriental fruit fly, Bactrocera dorsalis (Diptera: Tephritidae) through comparative genomic analysis with Drosophila melanogaster utilizing modENCODE datasets.</title>
        <authorList>
            <person name="Geib S.M."/>
            <person name="Calla B."/>
            <person name="Hall B."/>
            <person name="Hou S."/>
            <person name="Manoukis N.C."/>
        </authorList>
    </citation>
    <scope>NUCLEOTIDE SEQUENCE</scope>
    <source>
        <strain evidence="14">Punador</strain>
    </source>
</reference>